<name>A0A8S5TZU6_9CAUD</name>
<dbReference type="EMBL" id="BK015967">
    <property type="protein sequence ID" value="DAF87733.1"/>
    <property type="molecule type" value="Genomic_DNA"/>
</dbReference>
<proteinExistence type="predicted"/>
<evidence type="ECO:0000313" key="2">
    <source>
        <dbReference type="EMBL" id="DAF87733.1"/>
    </source>
</evidence>
<accession>A0A8S5TZU6</accession>
<protein>
    <submittedName>
        <fullName evidence="2">TMEM154 protein family protein</fullName>
    </submittedName>
</protein>
<keyword evidence="1" id="KW-0812">Transmembrane</keyword>
<sequence>MYPIILKRFQKEKFIIFVQPLILLVILIQVVVVFL</sequence>
<keyword evidence="1" id="KW-0472">Membrane</keyword>
<feature type="transmembrane region" description="Helical" evidence="1">
    <location>
        <begin position="14"/>
        <end position="34"/>
    </location>
</feature>
<evidence type="ECO:0000256" key="1">
    <source>
        <dbReference type="SAM" id="Phobius"/>
    </source>
</evidence>
<reference evidence="2" key="1">
    <citation type="journal article" date="2021" name="Proc. Natl. Acad. Sci. U.S.A.">
        <title>A Catalog of Tens of Thousands of Viruses from Human Metagenomes Reveals Hidden Associations with Chronic Diseases.</title>
        <authorList>
            <person name="Tisza M.J."/>
            <person name="Buck C.B."/>
        </authorList>
    </citation>
    <scope>NUCLEOTIDE SEQUENCE</scope>
    <source>
        <strain evidence="2">CtMne5</strain>
    </source>
</reference>
<keyword evidence="1" id="KW-1133">Transmembrane helix</keyword>
<organism evidence="2">
    <name type="scientific">Myoviridae sp. ctMne5</name>
    <dbReference type="NCBI Taxonomy" id="2825089"/>
    <lineage>
        <taxon>Viruses</taxon>
        <taxon>Duplodnaviria</taxon>
        <taxon>Heunggongvirae</taxon>
        <taxon>Uroviricota</taxon>
        <taxon>Caudoviricetes</taxon>
    </lineage>
</organism>